<name>A0A1L9B0A6_9BACT</name>
<dbReference type="RefSeq" id="WP_071903266.1">
    <property type="nucleotide sequence ID" value="NZ_MPIN01000013.1"/>
</dbReference>
<sequence>MSPPLRLVHLLLWIPLFACGPSLPDDAECAPHDFPLAPAPASTQHVSCSSTQCGDGLNPPTSGPHCANTLSCRAYDTEPNRCMWVHNLEHGHAVFLYNCPEGCPEIVATLTELQKEARVGSNGVVRALVAPDSRIPTRVAALLWRRSWSADAPDPAALRCLLRLQDQGAPEPELPCLP</sequence>
<dbReference type="InterPro" id="IPR021454">
    <property type="entry name" value="DUF3105"/>
</dbReference>
<dbReference type="Pfam" id="PF11303">
    <property type="entry name" value="DUF3105"/>
    <property type="match status" value="1"/>
</dbReference>
<protein>
    <recommendedName>
        <fullName evidence="4">DUF3105 domain-containing protein</fullName>
    </recommendedName>
</protein>
<evidence type="ECO:0000256" key="1">
    <source>
        <dbReference type="SAM" id="SignalP"/>
    </source>
</evidence>
<organism evidence="2 3">
    <name type="scientific">Cystobacter ferrugineus</name>
    <dbReference type="NCBI Taxonomy" id="83449"/>
    <lineage>
        <taxon>Bacteria</taxon>
        <taxon>Pseudomonadati</taxon>
        <taxon>Myxococcota</taxon>
        <taxon>Myxococcia</taxon>
        <taxon>Myxococcales</taxon>
        <taxon>Cystobacterineae</taxon>
        <taxon>Archangiaceae</taxon>
        <taxon>Cystobacter</taxon>
    </lineage>
</organism>
<dbReference type="OrthoDB" id="5515087at2"/>
<reference evidence="3" key="1">
    <citation type="submission" date="2016-11" db="EMBL/GenBank/DDBJ databases">
        <authorList>
            <person name="Shukria A."/>
            <person name="Stevens D.C."/>
        </authorList>
    </citation>
    <scope>NUCLEOTIDE SEQUENCE [LARGE SCALE GENOMIC DNA]</scope>
    <source>
        <strain evidence="3">Cbfe23</strain>
    </source>
</reference>
<evidence type="ECO:0008006" key="4">
    <source>
        <dbReference type="Google" id="ProtNLM"/>
    </source>
</evidence>
<feature type="signal peptide" evidence="1">
    <location>
        <begin position="1"/>
        <end position="27"/>
    </location>
</feature>
<feature type="chain" id="PRO_5010260752" description="DUF3105 domain-containing protein" evidence="1">
    <location>
        <begin position="28"/>
        <end position="178"/>
    </location>
</feature>
<keyword evidence="1" id="KW-0732">Signal</keyword>
<reference evidence="2 3" key="2">
    <citation type="submission" date="2016-12" db="EMBL/GenBank/DDBJ databases">
        <title>Draft Genome Sequence of Cystobacter ferrugineus Strain Cbfe23.</title>
        <authorList>
            <person name="Akbar S."/>
            <person name="Dowd S.E."/>
            <person name="Stevens D.C."/>
        </authorList>
    </citation>
    <scope>NUCLEOTIDE SEQUENCE [LARGE SCALE GENOMIC DNA]</scope>
    <source>
        <strain evidence="2 3">Cbfe23</strain>
    </source>
</reference>
<dbReference type="EMBL" id="MPIN01000013">
    <property type="protein sequence ID" value="OJH35692.1"/>
    <property type="molecule type" value="Genomic_DNA"/>
</dbReference>
<proteinExistence type="predicted"/>
<dbReference type="Proteomes" id="UP000182229">
    <property type="component" value="Unassembled WGS sequence"/>
</dbReference>
<evidence type="ECO:0000313" key="2">
    <source>
        <dbReference type="EMBL" id="OJH35692.1"/>
    </source>
</evidence>
<keyword evidence="3" id="KW-1185">Reference proteome</keyword>
<accession>A0A1L9B0A6</accession>
<evidence type="ECO:0000313" key="3">
    <source>
        <dbReference type="Proteomes" id="UP000182229"/>
    </source>
</evidence>
<dbReference type="AlphaFoldDB" id="A0A1L9B0A6"/>
<gene>
    <name evidence="2" type="ORF">BON30_37125</name>
</gene>
<dbReference type="STRING" id="83449.BON30_37125"/>
<comment type="caution">
    <text evidence="2">The sequence shown here is derived from an EMBL/GenBank/DDBJ whole genome shotgun (WGS) entry which is preliminary data.</text>
</comment>